<dbReference type="InterPro" id="IPR050645">
    <property type="entry name" value="Histidine_acid_phosphatase"/>
</dbReference>
<dbReference type="Gene3D" id="3.40.50.1240">
    <property type="entry name" value="Phosphoglycerate mutase-like"/>
    <property type="match status" value="1"/>
</dbReference>
<sequence>MLPFYIILTLFGSLLCEEEVPPVDETASLQLLHIIVRHGARTPISLYPNDPNVNYEYKEGNGQLTNTGKLQQYTLGKYFRERYANYISSNPRELVARSSQKDRTIVSGLCHLAGLYAPKEEWQFSEELHWQPIRILTSPPKTDGLLYEGAVCPEAKAEQHRIRNSPEGEAYRSQFTELFNYVTNHSGMTVDDWETAADIFSTLKIEKSHNLVIPDWVTDEVYQELQQIFHDSFHYSYKTTKVQRLRAGVLIGDMSNHMQERDRGQLNNQTKVFAYFTHDANIAALLNALKIFNGRAPPFCAAIVVELHKIEDTSCVKVFYSNATNPESGEQHVHLMTLPDCGLECCPLDTFVDITQDLVPVDWEKECELQTEDDSGNTE</sequence>
<reference evidence="4" key="1">
    <citation type="journal article" date="2017" name="Toxicon">
        <title>Venom-gland transcriptomics and venom proteomics of the Hentz striped scorpion (Centruroides hentzi; Buthidae) reveal high toxin diversity in a harmless member of a lethal family.</title>
        <authorList>
            <person name="Ward M.J."/>
            <person name="Ellsworth S.A."/>
            <person name="Rokyta D.R."/>
        </authorList>
    </citation>
    <scope>NUCLEOTIDE SEQUENCE</scope>
    <source>
        <tissue evidence="4">Venom gland</tissue>
    </source>
</reference>
<accession>A0A2I9LNS6</accession>
<dbReference type="SUPFAM" id="SSF53254">
    <property type="entry name" value="Phosphoglycerate mutase-like"/>
    <property type="match status" value="1"/>
</dbReference>
<comment type="similarity">
    <text evidence="2">Belongs to the histidine acid phosphatase family.</text>
</comment>
<feature type="chain" id="PRO_5014331763" evidence="3">
    <location>
        <begin position="17"/>
        <end position="379"/>
    </location>
</feature>
<evidence type="ECO:0000256" key="1">
    <source>
        <dbReference type="ARBA" id="ARBA00000032"/>
    </source>
</evidence>
<dbReference type="CDD" id="cd07061">
    <property type="entry name" value="HP_HAP_like"/>
    <property type="match status" value="1"/>
</dbReference>
<comment type="catalytic activity">
    <reaction evidence="1">
        <text>a phosphate monoester + H2O = an alcohol + phosphate</text>
        <dbReference type="Rhea" id="RHEA:15017"/>
        <dbReference type="ChEBI" id="CHEBI:15377"/>
        <dbReference type="ChEBI" id="CHEBI:30879"/>
        <dbReference type="ChEBI" id="CHEBI:43474"/>
        <dbReference type="ChEBI" id="CHEBI:67140"/>
        <dbReference type="EC" id="3.1.3.2"/>
    </reaction>
</comment>
<dbReference type="GO" id="GO:0003993">
    <property type="term" value="F:acid phosphatase activity"/>
    <property type="evidence" value="ECO:0007669"/>
    <property type="project" value="UniProtKB-EC"/>
</dbReference>
<dbReference type="PANTHER" id="PTHR11567">
    <property type="entry name" value="ACID PHOSPHATASE-RELATED"/>
    <property type="match status" value="1"/>
</dbReference>
<dbReference type="AlphaFoldDB" id="A0A2I9LNS6"/>
<dbReference type="PROSITE" id="PS00778">
    <property type="entry name" value="HIS_ACID_PHOSPHAT_2"/>
    <property type="match status" value="1"/>
</dbReference>
<evidence type="ECO:0000256" key="3">
    <source>
        <dbReference type="SAM" id="SignalP"/>
    </source>
</evidence>
<name>A0A2I9LNS6_9SCOR</name>
<feature type="signal peptide" evidence="3">
    <location>
        <begin position="1"/>
        <end position="16"/>
    </location>
</feature>
<dbReference type="InterPro" id="IPR000560">
    <property type="entry name" value="His_Pase_clade-2"/>
</dbReference>
<organism evidence="4">
    <name type="scientific">Centruroides hentzi</name>
    <dbReference type="NCBI Taxonomy" id="88313"/>
    <lineage>
        <taxon>Eukaryota</taxon>
        <taxon>Metazoa</taxon>
        <taxon>Ecdysozoa</taxon>
        <taxon>Arthropoda</taxon>
        <taxon>Chelicerata</taxon>
        <taxon>Arachnida</taxon>
        <taxon>Scorpiones</taxon>
        <taxon>Buthida</taxon>
        <taxon>Buthoidea</taxon>
        <taxon>Buthidae</taxon>
        <taxon>Centruroides</taxon>
    </lineage>
</organism>
<dbReference type="InterPro" id="IPR033379">
    <property type="entry name" value="Acid_Pase_AS"/>
</dbReference>
<dbReference type="InterPro" id="IPR029033">
    <property type="entry name" value="His_PPase_superfam"/>
</dbReference>
<evidence type="ECO:0000313" key="4">
    <source>
        <dbReference type="EMBL" id="MBW20034.1"/>
    </source>
</evidence>
<dbReference type="PANTHER" id="PTHR11567:SF210">
    <property type="entry name" value="ACID PHOSPHATASE 5-RELATED"/>
    <property type="match status" value="1"/>
</dbReference>
<evidence type="ECO:0000256" key="2">
    <source>
        <dbReference type="ARBA" id="ARBA00005375"/>
    </source>
</evidence>
<keyword evidence="3" id="KW-0732">Signal</keyword>
<dbReference type="PROSITE" id="PS00616">
    <property type="entry name" value="HIS_ACID_PHOSPHAT_1"/>
    <property type="match status" value="1"/>
</dbReference>
<dbReference type="Pfam" id="PF00328">
    <property type="entry name" value="His_Phos_2"/>
    <property type="match status" value="1"/>
</dbReference>
<protein>
    <submittedName>
        <fullName evidence="4">Acid phosphatase</fullName>
    </submittedName>
</protein>
<dbReference type="EMBL" id="GFWZ01000044">
    <property type="protein sequence ID" value="MBW20034.1"/>
    <property type="molecule type" value="Transcribed_RNA"/>
</dbReference>
<proteinExistence type="inferred from homology"/>